<name>A0A6L5YDS2_9BACT</name>
<keyword evidence="1" id="KW-0812">Transmembrane</keyword>
<dbReference type="InterPro" id="IPR001623">
    <property type="entry name" value="DnaJ_domain"/>
</dbReference>
<evidence type="ECO:0000313" key="3">
    <source>
        <dbReference type="EMBL" id="MST56233.1"/>
    </source>
</evidence>
<proteinExistence type="predicted"/>
<evidence type="ECO:0000256" key="1">
    <source>
        <dbReference type="SAM" id="Phobius"/>
    </source>
</evidence>
<protein>
    <submittedName>
        <fullName evidence="3">J domain-containing protein</fullName>
    </submittedName>
</protein>
<dbReference type="EMBL" id="VUNH01000010">
    <property type="protein sequence ID" value="MST56233.1"/>
    <property type="molecule type" value="Genomic_DNA"/>
</dbReference>
<dbReference type="AlphaFoldDB" id="A0A6L5YDS2"/>
<dbReference type="Pfam" id="PF00226">
    <property type="entry name" value="DnaJ"/>
    <property type="match status" value="1"/>
</dbReference>
<feature type="domain" description="J" evidence="2">
    <location>
        <begin position="130"/>
        <end position="184"/>
    </location>
</feature>
<comment type="caution">
    <text evidence="3">The sequence shown here is derived from an EMBL/GenBank/DDBJ whole genome shotgun (WGS) entry which is preliminary data.</text>
</comment>
<dbReference type="CDD" id="cd06257">
    <property type="entry name" value="DnaJ"/>
    <property type="match status" value="1"/>
</dbReference>
<evidence type="ECO:0000259" key="2">
    <source>
        <dbReference type="PROSITE" id="PS50076"/>
    </source>
</evidence>
<sequence length="184" mass="19931">MMRLGLLGGIVGLLFVLWLIPTLVNGFFGLVWFLIKLPFRLLYLIVVDGLFGLLGLAWKLCSGFFALFGVVGTAVMWLLIAAAGVWGGVSLLSVCAGTSPSRRSGRVSSAPRTPAEKVSAGAPRFASRRWALGIFGLGSDASQNDIKRRYRELVAAEHADRPASDRAGERRLAQIDQAYEILTH</sequence>
<evidence type="ECO:0000313" key="4">
    <source>
        <dbReference type="Proteomes" id="UP000473699"/>
    </source>
</evidence>
<accession>A0A6L5YDS2</accession>
<keyword evidence="4" id="KW-1185">Reference proteome</keyword>
<organism evidence="3 4">
    <name type="scientific">Pyramidobacter porci</name>
    <dbReference type="NCBI Taxonomy" id="2605789"/>
    <lineage>
        <taxon>Bacteria</taxon>
        <taxon>Thermotogati</taxon>
        <taxon>Synergistota</taxon>
        <taxon>Synergistia</taxon>
        <taxon>Synergistales</taxon>
        <taxon>Dethiosulfovibrionaceae</taxon>
        <taxon>Pyramidobacter</taxon>
    </lineage>
</organism>
<dbReference type="Proteomes" id="UP000473699">
    <property type="component" value="Unassembled WGS sequence"/>
</dbReference>
<dbReference type="SUPFAM" id="SSF46565">
    <property type="entry name" value="Chaperone J-domain"/>
    <property type="match status" value="1"/>
</dbReference>
<feature type="transmembrane region" description="Helical" evidence="1">
    <location>
        <begin position="41"/>
        <end position="58"/>
    </location>
</feature>
<gene>
    <name evidence="3" type="ORF">FYJ74_09340</name>
</gene>
<keyword evidence="1" id="KW-1133">Transmembrane helix</keyword>
<keyword evidence="1" id="KW-0472">Membrane</keyword>
<dbReference type="Gene3D" id="1.10.287.110">
    <property type="entry name" value="DnaJ domain"/>
    <property type="match status" value="1"/>
</dbReference>
<feature type="transmembrane region" description="Helical" evidence="1">
    <location>
        <begin position="64"/>
        <end position="96"/>
    </location>
</feature>
<dbReference type="PRINTS" id="PR00625">
    <property type="entry name" value="JDOMAIN"/>
</dbReference>
<reference evidence="3 4" key="1">
    <citation type="submission" date="2019-08" db="EMBL/GenBank/DDBJ databases">
        <title>In-depth cultivation of the pig gut microbiome towards novel bacterial diversity and tailored functional studies.</title>
        <authorList>
            <person name="Wylensek D."/>
            <person name="Hitch T.C.A."/>
            <person name="Clavel T."/>
        </authorList>
    </citation>
    <scope>NUCLEOTIDE SEQUENCE [LARGE SCALE GENOMIC DNA]</scope>
    <source>
        <strain evidence="3 4">SM-530-WT-4B</strain>
    </source>
</reference>
<feature type="transmembrane region" description="Helical" evidence="1">
    <location>
        <begin position="6"/>
        <end position="34"/>
    </location>
</feature>
<dbReference type="PROSITE" id="PS50076">
    <property type="entry name" value="DNAJ_2"/>
    <property type="match status" value="1"/>
</dbReference>
<dbReference type="InterPro" id="IPR036869">
    <property type="entry name" value="J_dom_sf"/>
</dbReference>